<dbReference type="PANTHER" id="PTHR30404:SF0">
    <property type="entry name" value="N-ACETYLMURAMOYL-L-ALANINE AMIDASE AMIC"/>
    <property type="match status" value="1"/>
</dbReference>
<evidence type="ECO:0000256" key="1">
    <source>
        <dbReference type="ARBA" id="ARBA00022801"/>
    </source>
</evidence>
<dbReference type="InterPro" id="IPR014234">
    <property type="entry name" value="Spore_CwlD"/>
</dbReference>
<evidence type="ECO:0000259" key="2">
    <source>
        <dbReference type="SMART" id="SM00646"/>
    </source>
</evidence>
<name>A0AA45WR94_9BACL</name>
<dbReference type="PANTHER" id="PTHR30404">
    <property type="entry name" value="N-ACETYLMURAMOYL-L-ALANINE AMIDASE"/>
    <property type="match status" value="1"/>
</dbReference>
<dbReference type="GO" id="GO:0009253">
    <property type="term" value="P:peptidoglycan catabolic process"/>
    <property type="evidence" value="ECO:0007669"/>
    <property type="project" value="InterPro"/>
</dbReference>
<keyword evidence="4" id="KW-1185">Reference proteome</keyword>
<keyword evidence="1" id="KW-0378">Hydrolase</keyword>
<dbReference type="Gene3D" id="3.40.630.40">
    <property type="entry name" value="Zn-dependent exopeptidases"/>
    <property type="match status" value="1"/>
</dbReference>
<accession>A0AA45WR94</accession>
<dbReference type="SUPFAM" id="SSF53187">
    <property type="entry name" value="Zn-dependent exopeptidases"/>
    <property type="match status" value="1"/>
</dbReference>
<dbReference type="Pfam" id="PF01520">
    <property type="entry name" value="Amidase_3"/>
    <property type="match status" value="1"/>
</dbReference>
<protein>
    <submittedName>
        <fullName evidence="3">N-acetylmuramoyl-L-alanine amidase</fullName>
    </submittedName>
</protein>
<dbReference type="GO" id="GO:0030288">
    <property type="term" value="C:outer membrane-bounded periplasmic space"/>
    <property type="evidence" value="ECO:0007669"/>
    <property type="project" value="TreeGrafter"/>
</dbReference>
<dbReference type="SMART" id="SM00646">
    <property type="entry name" value="Ami_3"/>
    <property type="match status" value="1"/>
</dbReference>
<reference evidence="3" key="1">
    <citation type="submission" date="2017-05" db="EMBL/GenBank/DDBJ databases">
        <authorList>
            <person name="Varghese N."/>
            <person name="Submissions S."/>
        </authorList>
    </citation>
    <scope>NUCLEOTIDE SEQUENCE</scope>
    <source>
        <strain evidence="3">DSM 45262</strain>
    </source>
</reference>
<dbReference type="InterPro" id="IPR050695">
    <property type="entry name" value="N-acetylmuramoyl_amidase_3"/>
</dbReference>
<feature type="domain" description="MurNAc-LAA" evidence="2">
    <location>
        <begin position="124"/>
        <end position="235"/>
    </location>
</feature>
<organism evidence="3 4">
    <name type="scientific">Laceyella tengchongensis</name>
    <dbReference type="NCBI Taxonomy" id="574699"/>
    <lineage>
        <taxon>Bacteria</taxon>
        <taxon>Bacillati</taxon>
        <taxon>Bacillota</taxon>
        <taxon>Bacilli</taxon>
        <taxon>Bacillales</taxon>
        <taxon>Thermoactinomycetaceae</taxon>
        <taxon>Laceyella</taxon>
    </lineage>
</organism>
<proteinExistence type="predicted"/>
<dbReference type="Proteomes" id="UP001157946">
    <property type="component" value="Unassembled WGS sequence"/>
</dbReference>
<dbReference type="RefSeq" id="WP_102991345.1">
    <property type="nucleotide sequence ID" value="NZ_FXTU01000007.1"/>
</dbReference>
<evidence type="ECO:0000313" key="3">
    <source>
        <dbReference type="EMBL" id="SMP30082.1"/>
    </source>
</evidence>
<dbReference type="InterPro" id="IPR002508">
    <property type="entry name" value="MurNAc-LAA_cat"/>
</dbReference>
<comment type="caution">
    <text evidence="3">The sequence shown here is derived from an EMBL/GenBank/DDBJ whole genome shotgun (WGS) entry which is preliminary data.</text>
</comment>
<dbReference type="GO" id="GO:0008745">
    <property type="term" value="F:N-acetylmuramoyl-L-alanine amidase activity"/>
    <property type="evidence" value="ECO:0007669"/>
    <property type="project" value="InterPro"/>
</dbReference>
<dbReference type="EMBL" id="FXTU01000007">
    <property type="protein sequence ID" value="SMP30082.1"/>
    <property type="molecule type" value="Genomic_DNA"/>
</dbReference>
<dbReference type="CDD" id="cd02696">
    <property type="entry name" value="MurNAc-LAA"/>
    <property type="match status" value="1"/>
</dbReference>
<dbReference type="AlphaFoldDB" id="A0AA45WR94"/>
<dbReference type="NCBIfam" id="TIGR02883">
    <property type="entry name" value="spore_cwlD"/>
    <property type="match status" value="1"/>
</dbReference>
<sequence>MKMAMDWWKNHQKKGWMMLLCAAVLVSAIGMFSVMKVGSVSTMAMPLSGKVIMIDAGHGGADGGASGNGLVEKHITLNIALYLRDYLNEAGAYVLMTREADQDLAEPETKSLSRRKVEDLLKRIHLLKEKRADALVSIHLNAMPSPKWSGAQTFYNPIREENKRLATLIQAELIKQLGNTNRLAKQKSDVYILKEAHVPTALVEVGFLTHPGEAKLLADENYQKKLAAAIYLGLLQYYTGKETPPLPDR</sequence>
<gene>
    <name evidence="3" type="ORF">SAMN06265361_1078</name>
</gene>
<evidence type="ECO:0000313" key="4">
    <source>
        <dbReference type="Proteomes" id="UP001157946"/>
    </source>
</evidence>